<evidence type="ECO:0000313" key="2">
    <source>
        <dbReference type="Proteomes" id="UP001206925"/>
    </source>
</evidence>
<feature type="non-terminal residue" evidence="1">
    <location>
        <position position="83"/>
    </location>
</feature>
<dbReference type="EMBL" id="JAMZMK010008574">
    <property type="protein sequence ID" value="KAI7739730.1"/>
    <property type="molecule type" value="Genomic_DNA"/>
</dbReference>
<sequence length="83" mass="8981">IEGSNVGPASSTAILIRFEKHGFGLRSAREEAMSLLTCGEGLDFQKSDSGPFGVQLRDFFVRLFPAILVLDIKESKEPLLGLG</sequence>
<dbReference type="Proteomes" id="UP001206925">
    <property type="component" value="Unassembled WGS sequence"/>
</dbReference>
<name>A0AAD5CEW4_AMBAR</name>
<organism evidence="1 2">
    <name type="scientific">Ambrosia artemisiifolia</name>
    <name type="common">Common ragweed</name>
    <dbReference type="NCBI Taxonomy" id="4212"/>
    <lineage>
        <taxon>Eukaryota</taxon>
        <taxon>Viridiplantae</taxon>
        <taxon>Streptophyta</taxon>
        <taxon>Embryophyta</taxon>
        <taxon>Tracheophyta</taxon>
        <taxon>Spermatophyta</taxon>
        <taxon>Magnoliopsida</taxon>
        <taxon>eudicotyledons</taxon>
        <taxon>Gunneridae</taxon>
        <taxon>Pentapetalae</taxon>
        <taxon>asterids</taxon>
        <taxon>campanulids</taxon>
        <taxon>Asterales</taxon>
        <taxon>Asteraceae</taxon>
        <taxon>Asteroideae</taxon>
        <taxon>Heliantheae alliance</taxon>
        <taxon>Heliantheae</taxon>
        <taxon>Ambrosia</taxon>
    </lineage>
</organism>
<comment type="caution">
    <text evidence="1">The sequence shown here is derived from an EMBL/GenBank/DDBJ whole genome shotgun (WGS) entry which is preliminary data.</text>
</comment>
<keyword evidence="2" id="KW-1185">Reference proteome</keyword>
<evidence type="ECO:0000313" key="1">
    <source>
        <dbReference type="EMBL" id="KAI7739730.1"/>
    </source>
</evidence>
<dbReference type="AlphaFoldDB" id="A0AAD5CEW4"/>
<gene>
    <name evidence="1" type="ORF">M8C21_000496</name>
</gene>
<proteinExistence type="predicted"/>
<reference evidence="1" key="1">
    <citation type="submission" date="2022-06" db="EMBL/GenBank/DDBJ databases">
        <title>Uncovering the hologenomic basis of an extraordinary plant invasion.</title>
        <authorList>
            <person name="Bieker V.C."/>
            <person name="Martin M.D."/>
            <person name="Gilbert T."/>
            <person name="Hodgins K."/>
            <person name="Battlay P."/>
            <person name="Petersen B."/>
            <person name="Wilson J."/>
        </authorList>
    </citation>
    <scope>NUCLEOTIDE SEQUENCE</scope>
    <source>
        <strain evidence="1">AA19_3_7</strain>
        <tissue evidence="1">Leaf</tissue>
    </source>
</reference>
<protein>
    <submittedName>
        <fullName evidence="1">Uncharacterized protein</fullName>
    </submittedName>
</protein>
<accession>A0AAD5CEW4</accession>